<dbReference type="Proteomes" id="UP000886808">
    <property type="component" value="Unassembled WGS sequence"/>
</dbReference>
<comment type="caution">
    <text evidence="9">The sequence shown here is derived from an EMBL/GenBank/DDBJ whole genome shotgun (WGS) entry which is preliminary data.</text>
</comment>
<dbReference type="AlphaFoldDB" id="A0A9D1PKQ9"/>
<evidence type="ECO:0000256" key="3">
    <source>
        <dbReference type="ARBA" id="ARBA00022837"/>
    </source>
</evidence>
<proteinExistence type="predicted"/>
<sequence>MKKRILAALMSASMIIGTMPTAFAASDITGHWSEKYIKYLNEQGVINPSAQTGNYTPDATISRAEFIRYINRAFHFTEKAEINYTDVKDDAWYYPEIQIAEKYGYINGVGNNKMDPDGDVTREQAATIIGRLYKTTTADAVTPSQLSFTDKNKISTWSAGYIYEAVKKGYITGYPEGDFKPQNTIRRSEIAKILYSYLGNSLSEEGAEYTGADFRNDVENVTISESCTLSNAEVGGDLYITEGLGSDKVTLKNVSMTGTLIISGGNVTLENVDAPTIIIGSSMNRLVEVTATGNTNVSLTQIQSTASIKESALNVSAGGFSDASISGGSSTSVTIDGKLWTLDVLSNTSVTLSTTSEINTLNMKAAGNVGGYGKINQANISANGSNFSITPNSYKLSGGISATINGNVVKSETAVSITPDKLTWDKGTQQTQDYFEFTLSQDPKTLEKIELEGKILTVGTDYRTTEKGIRLYSTFLKSISTEGNYVLDLTFSGGAKAKLNITISDSYKNTVTPTSAVFDKNPASANNGSIYFTIASAKGVLLNNITVSGKTLTMGNDYVYQSSTGVVELKSSYLNSKSIGTLNITFNMSKNNAVTAQITIKDSTPVNSLSSTQVDFDANEQSTEYGDVSVKLNAVNNAVLKRIVAVGTDKVLDEGWHYTISSSGDILINKSALASLASDSRSYIDLRFEMSEGVNPVLRVNYVTTYAVRVSITDDLGSAVKNASVNIAPQDSTDDTASKAQEKISDSSGIATFYVKKGNYTITVSGTNFEKVTKNVNISYAQSVNMNVALEETIKIAVTESSGAYISGAVVTLDNKTVTTGADGMASFTVKRGVHTLTVTANGYSTYSNRNFEVTSSITQRVKMSR</sequence>
<evidence type="ECO:0000256" key="2">
    <source>
        <dbReference type="ARBA" id="ARBA00022737"/>
    </source>
</evidence>
<feature type="domain" description="SLH" evidence="8">
    <location>
        <begin position="145"/>
        <end position="208"/>
    </location>
</feature>
<keyword evidence="1 7" id="KW-0732">Signal</keyword>
<evidence type="ECO:0000256" key="7">
    <source>
        <dbReference type="SAM" id="SignalP"/>
    </source>
</evidence>
<gene>
    <name evidence="9" type="ORF">H9746_08655</name>
</gene>
<dbReference type="InterPro" id="IPR013784">
    <property type="entry name" value="Carb-bd-like_fold"/>
</dbReference>
<dbReference type="InterPro" id="IPR014756">
    <property type="entry name" value="Ig_E-set"/>
</dbReference>
<keyword evidence="5" id="KW-0119">Carbohydrate metabolism</keyword>
<organism evidence="9 10">
    <name type="scientific">Candidatus Butyricicoccus avistercoris</name>
    <dbReference type="NCBI Taxonomy" id="2838518"/>
    <lineage>
        <taxon>Bacteria</taxon>
        <taxon>Bacillati</taxon>
        <taxon>Bacillota</taxon>
        <taxon>Clostridia</taxon>
        <taxon>Eubacteriales</taxon>
        <taxon>Butyricicoccaceae</taxon>
        <taxon>Butyricicoccus</taxon>
    </lineage>
</organism>
<dbReference type="GO" id="GO:0030245">
    <property type="term" value="P:cellulose catabolic process"/>
    <property type="evidence" value="ECO:0007669"/>
    <property type="project" value="UniProtKB-KW"/>
</dbReference>
<keyword evidence="4" id="KW-0136">Cellulose degradation</keyword>
<keyword evidence="2" id="KW-0677">Repeat</keyword>
<dbReference type="Gene3D" id="2.60.40.10">
    <property type="entry name" value="Immunoglobulins"/>
    <property type="match status" value="3"/>
</dbReference>
<dbReference type="PROSITE" id="PS51272">
    <property type="entry name" value="SLH"/>
    <property type="match status" value="3"/>
</dbReference>
<keyword evidence="3" id="KW-0106">Calcium</keyword>
<dbReference type="Pfam" id="PF00395">
    <property type="entry name" value="SLH"/>
    <property type="match status" value="3"/>
</dbReference>
<accession>A0A9D1PKQ9</accession>
<feature type="signal peptide" evidence="7">
    <location>
        <begin position="1"/>
        <end position="24"/>
    </location>
</feature>
<dbReference type="InterPro" id="IPR008969">
    <property type="entry name" value="CarboxyPept-like_regulatory"/>
</dbReference>
<protein>
    <submittedName>
        <fullName evidence="9">S-layer homology domain-containing protein</fullName>
    </submittedName>
</protein>
<dbReference type="PANTHER" id="PTHR36194">
    <property type="entry name" value="S-LAYER-LIKE PROTEIN"/>
    <property type="match status" value="1"/>
</dbReference>
<dbReference type="Gene3D" id="2.60.40.1120">
    <property type="entry name" value="Carboxypeptidase-like, regulatory domain"/>
    <property type="match status" value="2"/>
</dbReference>
<reference evidence="9" key="2">
    <citation type="submission" date="2021-04" db="EMBL/GenBank/DDBJ databases">
        <authorList>
            <person name="Gilroy R."/>
        </authorList>
    </citation>
    <scope>NUCLEOTIDE SEQUENCE</scope>
    <source>
        <strain evidence="9">CHK193-4272</strain>
    </source>
</reference>
<evidence type="ECO:0000259" key="8">
    <source>
        <dbReference type="PROSITE" id="PS51272"/>
    </source>
</evidence>
<evidence type="ECO:0000313" key="9">
    <source>
        <dbReference type="EMBL" id="HIV62891.1"/>
    </source>
</evidence>
<dbReference type="Pfam" id="PF03442">
    <property type="entry name" value="CBM_X2"/>
    <property type="match status" value="3"/>
</dbReference>
<dbReference type="GO" id="GO:0030246">
    <property type="term" value="F:carbohydrate binding"/>
    <property type="evidence" value="ECO:0007669"/>
    <property type="project" value="InterPro"/>
</dbReference>
<dbReference type="InterPro" id="IPR001119">
    <property type="entry name" value="SLH_dom"/>
</dbReference>
<dbReference type="EMBL" id="DXIE01000049">
    <property type="protein sequence ID" value="HIV62891.1"/>
    <property type="molecule type" value="Genomic_DNA"/>
</dbReference>
<dbReference type="InterPro" id="IPR013783">
    <property type="entry name" value="Ig-like_fold"/>
</dbReference>
<feature type="domain" description="SLH" evidence="8">
    <location>
        <begin position="20"/>
        <end position="79"/>
    </location>
</feature>
<feature type="domain" description="SLH" evidence="8">
    <location>
        <begin position="80"/>
        <end position="143"/>
    </location>
</feature>
<evidence type="ECO:0000256" key="4">
    <source>
        <dbReference type="ARBA" id="ARBA00023001"/>
    </source>
</evidence>
<dbReference type="Pfam" id="PF13620">
    <property type="entry name" value="CarboxypepD_reg"/>
    <property type="match status" value="2"/>
</dbReference>
<evidence type="ECO:0000313" key="10">
    <source>
        <dbReference type="Proteomes" id="UP000886808"/>
    </source>
</evidence>
<evidence type="ECO:0000256" key="5">
    <source>
        <dbReference type="ARBA" id="ARBA00023277"/>
    </source>
</evidence>
<evidence type="ECO:0000256" key="6">
    <source>
        <dbReference type="ARBA" id="ARBA00023326"/>
    </source>
</evidence>
<reference evidence="9" key="1">
    <citation type="journal article" date="2021" name="PeerJ">
        <title>Extensive microbial diversity within the chicken gut microbiome revealed by metagenomics and culture.</title>
        <authorList>
            <person name="Gilroy R."/>
            <person name="Ravi A."/>
            <person name="Getino M."/>
            <person name="Pursley I."/>
            <person name="Horton D.L."/>
            <person name="Alikhan N.F."/>
            <person name="Baker D."/>
            <person name="Gharbi K."/>
            <person name="Hall N."/>
            <person name="Watson M."/>
            <person name="Adriaenssens E.M."/>
            <person name="Foster-Nyarko E."/>
            <person name="Jarju S."/>
            <person name="Secka A."/>
            <person name="Antonio M."/>
            <person name="Oren A."/>
            <person name="Chaudhuri R.R."/>
            <person name="La Ragione R."/>
            <person name="Hildebrand F."/>
            <person name="Pallen M.J."/>
        </authorList>
    </citation>
    <scope>NUCLEOTIDE SEQUENCE</scope>
    <source>
        <strain evidence="9">CHK193-4272</strain>
    </source>
</reference>
<evidence type="ECO:0000256" key="1">
    <source>
        <dbReference type="ARBA" id="ARBA00022729"/>
    </source>
</evidence>
<feature type="chain" id="PRO_5039116663" evidence="7">
    <location>
        <begin position="25"/>
        <end position="866"/>
    </location>
</feature>
<name>A0A9D1PKQ9_9FIRM</name>
<keyword evidence="6" id="KW-0624">Polysaccharide degradation</keyword>
<dbReference type="PANTHER" id="PTHR36194:SF1">
    <property type="entry name" value="S-LAYER-LIKE PROTEIN"/>
    <property type="match status" value="1"/>
</dbReference>
<dbReference type="SUPFAM" id="SSF81296">
    <property type="entry name" value="E set domains"/>
    <property type="match status" value="2"/>
</dbReference>
<dbReference type="SUPFAM" id="SSF49452">
    <property type="entry name" value="Starch-binding domain-like"/>
    <property type="match status" value="1"/>
</dbReference>
<dbReference type="SUPFAM" id="SSF49464">
    <property type="entry name" value="Carboxypeptidase regulatory domain-like"/>
    <property type="match status" value="1"/>
</dbReference>
<dbReference type="InterPro" id="IPR005102">
    <property type="entry name" value="Carbo-bd_X2"/>
</dbReference>